<evidence type="ECO:0000256" key="1">
    <source>
        <dbReference type="SAM" id="MobiDB-lite"/>
    </source>
</evidence>
<dbReference type="EMBL" id="NNRK01000034">
    <property type="protein sequence ID" value="OYR10047.1"/>
    <property type="molecule type" value="Genomic_DNA"/>
</dbReference>
<evidence type="ECO:0000313" key="3">
    <source>
        <dbReference type="Proteomes" id="UP000216345"/>
    </source>
</evidence>
<dbReference type="AlphaFoldDB" id="A0A256F5B7"/>
<comment type="caution">
    <text evidence="2">The sequence shown here is derived from an EMBL/GenBank/DDBJ whole genome shotgun (WGS) entry which is preliminary data.</text>
</comment>
<name>A0A256F5B7_9HYPH</name>
<accession>A0A256F5B7</accession>
<gene>
    <name evidence="2" type="ORF">CEV32_2484</name>
</gene>
<evidence type="ECO:0000313" key="2">
    <source>
        <dbReference type="EMBL" id="OYR10047.1"/>
    </source>
</evidence>
<dbReference type="Proteomes" id="UP000216345">
    <property type="component" value="Unassembled WGS sequence"/>
</dbReference>
<keyword evidence="3" id="KW-1185">Reference proteome</keyword>
<reference evidence="2 3" key="1">
    <citation type="submission" date="2017-07" db="EMBL/GenBank/DDBJ databases">
        <title>Phylogenetic study on the rhizospheric bacterium Ochrobactrum sp. A44.</title>
        <authorList>
            <person name="Krzyzanowska D.M."/>
            <person name="Ossowicki A."/>
            <person name="Rajewska M."/>
            <person name="Maciag T."/>
            <person name="Kaczynski Z."/>
            <person name="Czerwicka M."/>
            <person name="Jafra S."/>
        </authorList>
    </citation>
    <scope>NUCLEOTIDE SEQUENCE [LARGE SCALE GENOMIC DNA]</scope>
    <source>
        <strain evidence="2 3">PR17</strain>
    </source>
</reference>
<organism evidence="2 3">
    <name type="scientific">Brucella rhizosphaerae</name>
    <dbReference type="NCBI Taxonomy" id="571254"/>
    <lineage>
        <taxon>Bacteria</taxon>
        <taxon>Pseudomonadati</taxon>
        <taxon>Pseudomonadota</taxon>
        <taxon>Alphaproteobacteria</taxon>
        <taxon>Hyphomicrobiales</taxon>
        <taxon>Brucellaceae</taxon>
        <taxon>Brucella/Ochrobactrum group</taxon>
        <taxon>Brucella</taxon>
    </lineage>
</organism>
<protein>
    <submittedName>
        <fullName evidence="2">Uncharacterized protein</fullName>
    </submittedName>
</protein>
<sequence>MERTRPHFHVVWLQNSATVFRPIIMERQDQALKGTGGMHMCGQRTGQTGHRVGPRY</sequence>
<feature type="region of interest" description="Disordered" evidence="1">
    <location>
        <begin position="34"/>
        <end position="56"/>
    </location>
</feature>
<proteinExistence type="predicted"/>